<dbReference type="InterPro" id="IPR039355">
    <property type="entry name" value="Transcription_factor_GATA"/>
</dbReference>
<feature type="region of interest" description="Disordered" evidence="10">
    <location>
        <begin position="404"/>
        <end position="480"/>
    </location>
</feature>
<feature type="region of interest" description="Disordered" evidence="10">
    <location>
        <begin position="249"/>
        <end position="296"/>
    </location>
</feature>
<dbReference type="GO" id="GO:0008270">
    <property type="term" value="F:zinc ion binding"/>
    <property type="evidence" value="ECO:0007669"/>
    <property type="project" value="UniProtKB-KW"/>
</dbReference>
<keyword evidence="5" id="KW-0805">Transcription regulation</keyword>
<dbReference type="WBParaSite" id="Pan_g5275.t2">
    <property type="protein sequence ID" value="Pan_g5275.t2"/>
    <property type="gene ID" value="Pan_g5275"/>
</dbReference>
<reference evidence="12" key="1">
    <citation type="journal article" date="2013" name="Genetics">
        <title>The draft genome and transcriptome of Panagrellus redivivus are shaped by the harsh demands of a free-living lifestyle.</title>
        <authorList>
            <person name="Srinivasan J."/>
            <person name="Dillman A.R."/>
            <person name="Macchietto M.G."/>
            <person name="Heikkinen L."/>
            <person name="Lakso M."/>
            <person name="Fracchia K.M."/>
            <person name="Antoshechkin I."/>
            <person name="Mortazavi A."/>
            <person name="Wong G."/>
            <person name="Sternberg P.W."/>
        </authorList>
    </citation>
    <scope>NUCLEOTIDE SEQUENCE [LARGE SCALE GENOMIC DNA]</scope>
    <source>
        <strain evidence="12">MT8872</strain>
    </source>
</reference>
<keyword evidence="12" id="KW-1185">Reference proteome</keyword>
<sequence length="562" mass="61808">MPPNVICIEDTYTIIIKEVMDGLPGGHIPIKSDVSNVTALASQTFAPMLNYQSMSEYFPLQPTLNYGNTVYGQQQFVPPDISFDFQRSAEFAYDPTVAYNGYIQPGFRASYDLSNVQCTKCGVYVTALDVIQDTNGNSICHKCCIAPEITQQPKFEPPEYPSEAPIKLEYAYPPVESTVKTAQSVSSSNLAKRSAAKKPAQPPQRRQNLECSNCKGNQTTLWRRNNQGDPVCNACGLYFKLHHVNRPVTMKKEGIQTRKRKPRSSDTAKSRRGGVSNGNSAGSSAVIQQRQQLEEHQSDVGLAQYNTQHMLYQQQPQQHASFPPSDHFVVQLTDVNMSNLLSNYNQQSAEIPVHSAISTDTSVITSMQQPHIVYQVNSEPNNSIYDPNSHSQQMFPVTLAPQSNQLDQMGTPSSLPPANIQNNGHQASPDMNTPPQHHSLPTGTAPSPHSGLLMPQNVDPHQSGTSPVSMNSPTASFAPHNHITMNSVHSEAQHIQPQSQHGIGMGIESAQELQGSVNGHDDSQEQLVNVTEHDGMEQGEEARHSGSQDSQIEREPSIHNEI</sequence>
<dbReference type="GO" id="GO:0000122">
    <property type="term" value="P:negative regulation of transcription by RNA polymerase II"/>
    <property type="evidence" value="ECO:0007669"/>
    <property type="project" value="TreeGrafter"/>
</dbReference>
<evidence type="ECO:0000256" key="6">
    <source>
        <dbReference type="ARBA" id="ARBA00023125"/>
    </source>
</evidence>
<evidence type="ECO:0000256" key="8">
    <source>
        <dbReference type="ARBA" id="ARBA00023242"/>
    </source>
</evidence>
<accession>A0A7E4VZT3</accession>
<dbReference type="SUPFAM" id="SSF57716">
    <property type="entry name" value="Glucocorticoid receptor-like (DNA-binding domain)"/>
    <property type="match status" value="1"/>
</dbReference>
<evidence type="ECO:0000313" key="12">
    <source>
        <dbReference type="Proteomes" id="UP000492821"/>
    </source>
</evidence>
<dbReference type="GO" id="GO:0000981">
    <property type="term" value="F:DNA-binding transcription factor activity, RNA polymerase II-specific"/>
    <property type="evidence" value="ECO:0007669"/>
    <property type="project" value="TreeGrafter"/>
</dbReference>
<feature type="compositionally biased region" description="Polar residues" evidence="10">
    <location>
        <begin position="404"/>
        <end position="413"/>
    </location>
</feature>
<dbReference type="FunFam" id="3.30.50.10:FF:000032">
    <property type="entry name" value="Transcription factor GATA-3"/>
    <property type="match status" value="1"/>
</dbReference>
<dbReference type="CDD" id="cd00202">
    <property type="entry name" value="ZnF_GATA"/>
    <property type="match status" value="1"/>
</dbReference>
<feature type="compositionally biased region" description="Low complexity" evidence="10">
    <location>
        <begin position="273"/>
        <end position="286"/>
    </location>
</feature>
<dbReference type="PROSITE" id="PS00344">
    <property type="entry name" value="GATA_ZN_FINGER_1"/>
    <property type="match status" value="1"/>
</dbReference>
<keyword evidence="4" id="KW-0862">Zinc</keyword>
<keyword evidence="2" id="KW-0479">Metal-binding</keyword>
<feature type="compositionally biased region" description="Basic and acidic residues" evidence="10">
    <location>
        <begin position="531"/>
        <end position="562"/>
    </location>
</feature>
<keyword evidence="3 9" id="KW-0863">Zinc-finger</keyword>
<dbReference type="Proteomes" id="UP000492821">
    <property type="component" value="Unassembled WGS sequence"/>
</dbReference>
<evidence type="ECO:0000256" key="10">
    <source>
        <dbReference type="SAM" id="MobiDB-lite"/>
    </source>
</evidence>
<dbReference type="PRINTS" id="PR00619">
    <property type="entry name" value="GATAZNFINGER"/>
</dbReference>
<feature type="region of interest" description="Disordered" evidence="10">
    <location>
        <begin position="513"/>
        <end position="562"/>
    </location>
</feature>
<dbReference type="PANTHER" id="PTHR10071">
    <property type="entry name" value="TRANSCRIPTION FACTOR GATA FAMILY MEMBER"/>
    <property type="match status" value="1"/>
</dbReference>
<dbReference type="SMART" id="SM00401">
    <property type="entry name" value="ZnF_GATA"/>
    <property type="match status" value="1"/>
</dbReference>
<evidence type="ECO:0000313" key="13">
    <source>
        <dbReference type="WBParaSite" id="Pan_g5275.t2"/>
    </source>
</evidence>
<dbReference type="GO" id="GO:0045165">
    <property type="term" value="P:cell fate commitment"/>
    <property type="evidence" value="ECO:0007669"/>
    <property type="project" value="TreeGrafter"/>
</dbReference>
<dbReference type="GO" id="GO:0045944">
    <property type="term" value="P:positive regulation of transcription by RNA polymerase II"/>
    <property type="evidence" value="ECO:0007669"/>
    <property type="project" value="TreeGrafter"/>
</dbReference>
<feature type="domain" description="GATA-type" evidence="11">
    <location>
        <begin position="205"/>
        <end position="258"/>
    </location>
</feature>
<protein>
    <submittedName>
        <fullName evidence="13">GATA-type domain-containing protein</fullName>
    </submittedName>
</protein>
<reference evidence="13" key="2">
    <citation type="submission" date="2020-10" db="UniProtKB">
        <authorList>
            <consortium name="WormBaseParasite"/>
        </authorList>
    </citation>
    <scope>IDENTIFICATION</scope>
</reference>
<evidence type="ECO:0000259" key="11">
    <source>
        <dbReference type="PROSITE" id="PS50114"/>
    </source>
</evidence>
<evidence type="ECO:0000256" key="3">
    <source>
        <dbReference type="ARBA" id="ARBA00022771"/>
    </source>
</evidence>
<name>A0A7E4VZT3_PANRE</name>
<dbReference type="Pfam" id="PF00320">
    <property type="entry name" value="GATA"/>
    <property type="match status" value="1"/>
</dbReference>
<keyword evidence="8" id="KW-0539">Nucleus</keyword>
<dbReference type="InterPro" id="IPR013088">
    <property type="entry name" value="Znf_NHR/GATA"/>
</dbReference>
<organism evidence="12 13">
    <name type="scientific">Panagrellus redivivus</name>
    <name type="common">Microworm</name>
    <dbReference type="NCBI Taxonomy" id="6233"/>
    <lineage>
        <taxon>Eukaryota</taxon>
        <taxon>Metazoa</taxon>
        <taxon>Ecdysozoa</taxon>
        <taxon>Nematoda</taxon>
        <taxon>Chromadorea</taxon>
        <taxon>Rhabditida</taxon>
        <taxon>Tylenchina</taxon>
        <taxon>Panagrolaimomorpha</taxon>
        <taxon>Panagrolaimoidea</taxon>
        <taxon>Panagrolaimidae</taxon>
        <taxon>Panagrellus</taxon>
    </lineage>
</organism>
<evidence type="ECO:0000256" key="5">
    <source>
        <dbReference type="ARBA" id="ARBA00023015"/>
    </source>
</evidence>
<dbReference type="InterPro" id="IPR000679">
    <property type="entry name" value="Znf_GATA"/>
</dbReference>
<evidence type="ECO:0000256" key="4">
    <source>
        <dbReference type="ARBA" id="ARBA00022833"/>
    </source>
</evidence>
<feature type="compositionally biased region" description="Polar residues" evidence="10">
    <location>
        <begin position="459"/>
        <end position="475"/>
    </location>
</feature>
<dbReference type="GO" id="GO:0009888">
    <property type="term" value="P:tissue development"/>
    <property type="evidence" value="ECO:0007669"/>
    <property type="project" value="UniProtKB-ARBA"/>
</dbReference>
<comment type="subcellular location">
    <subcellularLocation>
        <location evidence="1">Nucleus</location>
    </subcellularLocation>
</comment>
<evidence type="ECO:0000256" key="9">
    <source>
        <dbReference type="PROSITE-ProRule" id="PRU00094"/>
    </source>
</evidence>
<dbReference type="Gene3D" id="3.30.50.10">
    <property type="entry name" value="Erythroid Transcription Factor GATA-1, subunit A"/>
    <property type="match status" value="1"/>
</dbReference>
<keyword evidence="7" id="KW-0804">Transcription</keyword>
<dbReference type="PANTHER" id="PTHR10071:SF281">
    <property type="entry name" value="BOX A-BINDING FACTOR-RELATED"/>
    <property type="match status" value="1"/>
</dbReference>
<evidence type="ECO:0000256" key="7">
    <source>
        <dbReference type="ARBA" id="ARBA00023163"/>
    </source>
</evidence>
<proteinExistence type="predicted"/>
<feature type="region of interest" description="Disordered" evidence="10">
    <location>
        <begin position="183"/>
        <end position="210"/>
    </location>
</feature>
<keyword evidence="6" id="KW-0238">DNA-binding</keyword>
<dbReference type="AlphaFoldDB" id="A0A7E4VZT3"/>
<feature type="compositionally biased region" description="Polar residues" evidence="10">
    <location>
        <begin position="419"/>
        <end position="447"/>
    </location>
</feature>
<dbReference type="PROSITE" id="PS50114">
    <property type="entry name" value="GATA_ZN_FINGER_2"/>
    <property type="match status" value="1"/>
</dbReference>
<evidence type="ECO:0000256" key="1">
    <source>
        <dbReference type="ARBA" id="ARBA00004123"/>
    </source>
</evidence>
<evidence type="ECO:0000256" key="2">
    <source>
        <dbReference type="ARBA" id="ARBA00022723"/>
    </source>
</evidence>
<dbReference type="GO" id="GO:0000978">
    <property type="term" value="F:RNA polymerase II cis-regulatory region sequence-specific DNA binding"/>
    <property type="evidence" value="ECO:0007669"/>
    <property type="project" value="TreeGrafter"/>
</dbReference>
<dbReference type="GO" id="GO:0005634">
    <property type="term" value="C:nucleus"/>
    <property type="evidence" value="ECO:0007669"/>
    <property type="project" value="UniProtKB-SubCell"/>
</dbReference>